<dbReference type="Proteomes" id="UP000267128">
    <property type="component" value="Unassembled WGS sequence"/>
</dbReference>
<keyword evidence="2" id="KW-1185">Reference proteome</keyword>
<evidence type="ECO:0000313" key="2">
    <source>
        <dbReference type="Proteomes" id="UP000267128"/>
    </source>
</evidence>
<organism evidence="1 2">
    <name type="scientific">Nocardioides marmoriginsengisoli</name>
    <dbReference type="NCBI Taxonomy" id="661483"/>
    <lineage>
        <taxon>Bacteria</taxon>
        <taxon>Bacillati</taxon>
        <taxon>Actinomycetota</taxon>
        <taxon>Actinomycetes</taxon>
        <taxon>Propionibacteriales</taxon>
        <taxon>Nocardioidaceae</taxon>
        <taxon>Nocardioides</taxon>
    </lineage>
</organism>
<reference evidence="1 2" key="1">
    <citation type="submission" date="2018-11" db="EMBL/GenBank/DDBJ databases">
        <authorList>
            <person name="Li F."/>
        </authorList>
    </citation>
    <scope>NUCLEOTIDE SEQUENCE [LARGE SCALE GENOMIC DNA]</scope>
    <source>
        <strain evidence="1 2">Gsoil 097</strain>
    </source>
</reference>
<sequence>MLGCETGIARVLTDAGELRASYSGGMLGRIARDRQCAAEPGDWVVLRRWSDNRVTIEDVWQRDRPVAPVIALRRA</sequence>
<name>A0A3N0CL28_9ACTN</name>
<evidence type="ECO:0000313" key="1">
    <source>
        <dbReference type="EMBL" id="RNL64165.1"/>
    </source>
</evidence>
<protein>
    <submittedName>
        <fullName evidence="1">Uncharacterized protein</fullName>
    </submittedName>
</protein>
<dbReference type="AlphaFoldDB" id="A0A3N0CL28"/>
<accession>A0A3N0CL28</accession>
<gene>
    <name evidence="1" type="ORF">EFK50_06425</name>
</gene>
<proteinExistence type="predicted"/>
<dbReference type="EMBL" id="RJSE01000005">
    <property type="protein sequence ID" value="RNL64165.1"/>
    <property type="molecule type" value="Genomic_DNA"/>
</dbReference>
<comment type="caution">
    <text evidence="1">The sequence shown here is derived from an EMBL/GenBank/DDBJ whole genome shotgun (WGS) entry which is preliminary data.</text>
</comment>